<name>A0A939BHQ4_9CLOT</name>
<evidence type="ECO:0000259" key="1">
    <source>
        <dbReference type="Pfam" id="PF13443"/>
    </source>
</evidence>
<dbReference type="InterPro" id="IPR010982">
    <property type="entry name" value="Lambda_DNA-bd_dom_sf"/>
</dbReference>
<evidence type="ECO:0000313" key="2">
    <source>
        <dbReference type="EMBL" id="MBM6949314.1"/>
    </source>
</evidence>
<organism evidence="2 3">
    <name type="scientific">Mordavella massiliensis</name>
    <dbReference type="NCBI Taxonomy" id="1871024"/>
    <lineage>
        <taxon>Bacteria</taxon>
        <taxon>Bacillati</taxon>
        <taxon>Bacillota</taxon>
        <taxon>Clostridia</taxon>
        <taxon>Eubacteriales</taxon>
        <taxon>Clostridiaceae</taxon>
        <taxon>Mordavella</taxon>
    </lineage>
</organism>
<protein>
    <recommendedName>
        <fullName evidence="1">HTH cro/C1-type domain-containing protein</fullName>
    </recommendedName>
</protein>
<dbReference type="EMBL" id="JACJKS010000023">
    <property type="protein sequence ID" value="MBM6949314.1"/>
    <property type="molecule type" value="Genomic_DNA"/>
</dbReference>
<comment type="caution">
    <text evidence="2">The sequence shown here is derived from an EMBL/GenBank/DDBJ whole genome shotgun (WGS) entry which is preliminary data.</text>
</comment>
<sequence length="65" mass="7616">MFRNLDAEQARKGMTNADVAEKLRISRVSYENKKKTGKFTTLEIKALCRMFGCKFDYLFQTDEEV</sequence>
<dbReference type="GO" id="GO:0003677">
    <property type="term" value="F:DNA binding"/>
    <property type="evidence" value="ECO:0007669"/>
    <property type="project" value="InterPro"/>
</dbReference>
<accession>A0A939BHQ4</accession>
<proteinExistence type="predicted"/>
<dbReference type="SUPFAM" id="SSF47413">
    <property type="entry name" value="lambda repressor-like DNA-binding domains"/>
    <property type="match status" value="1"/>
</dbReference>
<dbReference type="AlphaFoldDB" id="A0A939BHQ4"/>
<dbReference type="Gene3D" id="1.10.260.40">
    <property type="entry name" value="lambda repressor-like DNA-binding domains"/>
    <property type="match status" value="1"/>
</dbReference>
<dbReference type="Proteomes" id="UP000705508">
    <property type="component" value="Unassembled WGS sequence"/>
</dbReference>
<dbReference type="Pfam" id="PF13443">
    <property type="entry name" value="HTH_26"/>
    <property type="match status" value="1"/>
</dbReference>
<dbReference type="InterPro" id="IPR001387">
    <property type="entry name" value="Cro/C1-type_HTH"/>
</dbReference>
<reference evidence="2" key="1">
    <citation type="submission" date="2020-08" db="EMBL/GenBank/DDBJ databases">
        <authorList>
            <person name="Cejkova D."/>
            <person name="Kubasova T."/>
            <person name="Jahodarova E."/>
            <person name="Rychlik I."/>
        </authorList>
    </citation>
    <scope>NUCLEOTIDE SEQUENCE</scope>
    <source>
        <strain evidence="2">An582</strain>
    </source>
</reference>
<feature type="domain" description="HTH cro/C1-type" evidence="1">
    <location>
        <begin position="5"/>
        <end position="59"/>
    </location>
</feature>
<reference evidence="2" key="2">
    <citation type="journal article" date="2021" name="Sci. Rep.">
        <title>The distribution of antibiotic resistance genes in chicken gut microbiota commensals.</title>
        <authorList>
            <person name="Juricova H."/>
            <person name="Matiasovicova J."/>
            <person name="Kubasova T."/>
            <person name="Cejkova D."/>
            <person name="Rychlik I."/>
        </authorList>
    </citation>
    <scope>NUCLEOTIDE SEQUENCE</scope>
    <source>
        <strain evidence="2">An582</strain>
    </source>
</reference>
<dbReference type="CDD" id="cd00093">
    <property type="entry name" value="HTH_XRE"/>
    <property type="match status" value="1"/>
</dbReference>
<gene>
    <name evidence="2" type="ORF">H6A20_11765</name>
</gene>
<dbReference type="RefSeq" id="WP_204907316.1">
    <property type="nucleotide sequence ID" value="NZ_JACJKS010000023.1"/>
</dbReference>
<evidence type="ECO:0000313" key="3">
    <source>
        <dbReference type="Proteomes" id="UP000705508"/>
    </source>
</evidence>